<dbReference type="EMBL" id="BLZA01000005">
    <property type="protein sequence ID" value="GHJ83828.1"/>
    <property type="molecule type" value="Genomic_DNA"/>
</dbReference>
<feature type="region of interest" description="Disordered" evidence="1">
    <location>
        <begin position="401"/>
        <end position="553"/>
    </location>
</feature>
<dbReference type="InterPro" id="IPR013941">
    <property type="entry name" value="ZDS1_C"/>
</dbReference>
<feature type="compositionally biased region" description="Polar residues" evidence="1">
    <location>
        <begin position="1085"/>
        <end position="1099"/>
    </location>
</feature>
<feature type="domain" description="Protein Zds1 C-terminal" evidence="2">
    <location>
        <begin position="775"/>
        <end position="827"/>
    </location>
</feature>
<dbReference type="Proteomes" id="UP000620104">
    <property type="component" value="Unassembled WGS sequence"/>
</dbReference>
<proteinExistence type="predicted"/>
<feature type="compositionally biased region" description="Pro residues" evidence="1">
    <location>
        <begin position="934"/>
        <end position="944"/>
    </location>
</feature>
<dbReference type="OrthoDB" id="5589766at2759"/>
<dbReference type="Pfam" id="PF08632">
    <property type="entry name" value="Zds_C"/>
    <property type="match status" value="1"/>
</dbReference>
<feature type="compositionally biased region" description="Basic and acidic residues" evidence="1">
    <location>
        <begin position="110"/>
        <end position="137"/>
    </location>
</feature>
<feature type="compositionally biased region" description="Basic and acidic residues" evidence="1">
    <location>
        <begin position="614"/>
        <end position="626"/>
    </location>
</feature>
<feature type="compositionally biased region" description="Polar residues" evidence="1">
    <location>
        <begin position="515"/>
        <end position="533"/>
    </location>
</feature>
<dbReference type="InterPro" id="IPR040206">
    <property type="entry name" value="Zds1/2"/>
</dbReference>
<feature type="compositionally biased region" description="Polar residues" evidence="1">
    <location>
        <begin position="912"/>
        <end position="933"/>
    </location>
</feature>
<feature type="compositionally biased region" description="Low complexity" evidence="1">
    <location>
        <begin position="863"/>
        <end position="875"/>
    </location>
</feature>
<organism evidence="3 4">
    <name type="scientific">Naganishia liquefaciens</name>
    <dbReference type="NCBI Taxonomy" id="104408"/>
    <lineage>
        <taxon>Eukaryota</taxon>
        <taxon>Fungi</taxon>
        <taxon>Dikarya</taxon>
        <taxon>Basidiomycota</taxon>
        <taxon>Agaricomycotina</taxon>
        <taxon>Tremellomycetes</taxon>
        <taxon>Filobasidiales</taxon>
        <taxon>Filobasidiaceae</taxon>
        <taxon>Naganishia</taxon>
    </lineage>
</organism>
<comment type="caution">
    <text evidence="3">The sequence shown here is derived from an EMBL/GenBank/DDBJ whole genome shotgun (WGS) entry which is preliminary data.</text>
</comment>
<feature type="region of interest" description="Disordered" evidence="1">
    <location>
        <begin position="1"/>
        <end position="140"/>
    </location>
</feature>
<accession>A0A8H3YC49</accession>
<dbReference type="PANTHER" id="PTHR28089:SF1">
    <property type="entry name" value="PROTEIN ZDS1-RELATED"/>
    <property type="match status" value="1"/>
</dbReference>
<feature type="compositionally biased region" description="Polar residues" evidence="1">
    <location>
        <begin position="1184"/>
        <end position="1204"/>
    </location>
</feature>
<feature type="compositionally biased region" description="Basic and acidic residues" evidence="1">
    <location>
        <begin position="689"/>
        <end position="724"/>
    </location>
</feature>
<dbReference type="GO" id="GO:0005737">
    <property type="term" value="C:cytoplasm"/>
    <property type="evidence" value="ECO:0007669"/>
    <property type="project" value="TreeGrafter"/>
</dbReference>
<evidence type="ECO:0000313" key="3">
    <source>
        <dbReference type="EMBL" id="GHJ83828.1"/>
    </source>
</evidence>
<dbReference type="AlphaFoldDB" id="A0A8H3YC49"/>
<dbReference type="SMART" id="SM01327">
    <property type="entry name" value="Zds_C"/>
    <property type="match status" value="1"/>
</dbReference>
<feature type="compositionally biased region" description="Polar residues" evidence="1">
    <location>
        <begin position="445"/>
        <end position="458"/>
    </location>
</feature>
<protein>
    <recommendedName>
        <fullName evidence="2">Protein Zds1 C-terminal domain-containing protein</fullName>
    </recommendedName>
</protein>
<feature type="region of interest" description="Disordered" evidence="1">
    <location>
        <begin position="831"/>
        <end position="1214"/>
    </location>
</feature>
<feature type="compositionally biased region" description="Pro residues" evidence="1">
    <location>
        <begin position="831"/>
        <end position="840"/>
    </location>
</feature>
<feature type="region of interest" description="Disordered" evidence="1">
    <location>
        <begin position="580"/>
        <end position="749"/>
    </location>
</feature>
<dbReference type="GO" id="GO:0010971">
    <property type="term" value="P:positive regulation of G2/M transition of mitotic cell cycle"/>
    <property type="evidence" value="ECO:0007669"/>
    <property type="project" value="TreeGrafter"/>
</dbReference>
<feature type="compositionally biased region" description="Polar residues" evidence="1">
    <location>
        <begin position="86"/>
        <end position="100"/>
    </location>
</feature>
<evidence type="ECO:0000256" key="1">
    <source>
        <dbReference type="SAM" id="MobiDB-lite"/>
    </source>
</evidence>
<reference evidence="3" key="1">
    <citation type="submission" date="2020-07" db="EMBL/GenBank/DDBJ databases">
        <title>Draft Genome Sequence of a Deep-Sea Yeast, Naganishia (Cryptococcus) liquefaciens strain N6.</title>
        <authorList>
            <person name="Han Y.W."/>
            <person name="Kajitani R."/>
            <person name="Morimoto H."/>
            <person name="Parhat M."/>
            <person name="Tsubouchi H."/>
            <person name="Bakenova O."/>
            <person name="Ogata M."/>
            <person name="Argunhan B."/>
            <person name="Aoki R."/>
            <person name="Kajiwara S."/>
            <person name="Itoh T."/>
            <person name="Iwasaki H."/>
        </authorList>
    </citation>
    <scope>NUCLEOTIDE SEQUENCE</scope>
    <source>
        <strain evidence="3">N6</strain>
    </source>
</reference>
<feature type="compositionally biased region" description="Polar residues" evidence="1">
    <location>
        <begin position="1152"/>
        <end position="1171"/>
    </location>
</feature>
<dbReference type="PANTHER" id="PTHR28089">
    <property type="entry name" value="PROTEIN ZDS1-RELATED"/>
    <property type="match status" value="1"/>
</dbReference>
<gene>
    <name evidence="3" type="ORF">NliqN6_0230</name>
</gene>
<evidence type="ECO:0000313" key="4">
    <source>
        <dbReference type="Proteomes" id="UP000620104"/>
    </source>
</evidence>
<feature type="compositionally biased region" description="Basic and acidic residues" evidence="1">
    <location>
        <begin position="983"/>
        <end position="996"/>
    </location>
</feature>
<dbReference type="GO" id="GO:0030010">
    <property type="term" value="P:establishment of cell polarity"/>
    <property type="evidence" value="ECO:0007669"/>
    <property type="project" value="TreeGrafter"/>
</dbReference>
<feature type="region of interest" description="Disordered" evidence="1">
    <location>
        <begin position="294"/>
        <end position="332"/>
    </location>
</feature>
<feature type="compositionally biased region" description="Basic and acidic residues" evidence="1">
    <location>
        <begin position="580"/>
        <end position="605"/>
    </location>
</feature>
<feature type="compositionally biased region" description="Polar residues" evidence="1">
    <location>
        <begin position="64"/>
        <end position="74"/>
    </location>
</feature>
<feature type="region of interest" description="Disordered" evidence="1">
    <location>
        <begin position="240"/>
        <end position="264"/>
    </location>
</feature>
<feature type="compositionally biased region" description="Low complexity" evidence="1">
    <location>
        <begin position="252"/>
        <end position="261"/>
    </location>
</feature>
<feature type="compositionally biased region" description="Low complexity" evidence="1">
    <location>
        <begin position="534"/>
        <end position="552"/>
    </location>
</feature>
<keyword evidence="4" id="KW-1185">Reference proteome</keyword>
<name>A0A8H3YC49_9TREE</name>
<feature type="compositionally biased region" description="Polar residues" evidence="1">
    <location>
        <begin position="961"/>
        <end position="979"/>
    </location>
</feature>
<feature type="compositionally biased region" description="Polar residues" evidence="1">
    <location>
        <begin position="886"/>
        <end position="900"/>
    </location>
</feature>
<feature type="compositionally biased region" description="Polar residues" evidence="1">
    <location>
        <begin position="495"/>
        <end position="506"/>
    </location>
</feature>
<evidence type="ECO:0000259" key="2">
    <source>
        <dbReference type="SMART" id="SM01327"/>
    </source>
</evidence>
<sequence length="1214" mass="131053">MTDEHAPSSGGANARNISAQEIQREMATLRSLRRRSASSGGPGALPLDPDLPPPAGLVAHATSPPKSSSGPYTHQHQHYHLHDEAPQTSRTARSPTSPVSPSKFGQAYRPYDHVESHNDRESQFDRFPQSHELDPDKPIMAQGEPRLAGILPSAPTDDPRNLYWVPAHLHPELAPTEFRAFLKAHAHSGPDDPTADEGVEGFAHRGAFMENGAGATLGRSPSWLARAGANGTGMVAGLARRASSLREDSQRPAAPAGSAPPLSIITTQAPAVTLSSGGSLGRKRSMLSRQYHPRANDNIENEPPPLPTHNDTFLTRSRSRSGSHGEGIFGGSMGEQTVTLQELQQLETIADQAAETGDPEVMRTLLKRSLSLSRNTDFIEGHPETAMRLEDQDSPLLLSQTGSIMRRNAGTRRLRDRGSGVGSRLASSRRPKGRNSTDVDDLVPTSPSSSQFNRQANEAVSLAPPASPAIDQTEFTSIDRRPSSGSETSDEMYSAESSTAPGTASHTFDDRRPSDASTEESSIYDAYTSTDTQGDTSVESSTSSTSYGGLDSSTEDLYRAASGREGASSAKLGLDYLDAKHRQAERHEHGYSGHEAEQWESEGERTPTSQVSEDFARFRIVGDEAAQRQGPYAPPSPPETVKSQSHSASEKPASPQQPPRAQPTAPAVSKPVFKIDLAPPPSKLLKPKQSTEKLKVKSEKKGGLFSKNKDKDKSKKSDKKEEKGFLGSLFGSKKKQEDSAPSKFSQEGKATAAALLGTSKSAKSLGLIPMNGASPTSPGFAPYARYPIHVERAVYRLSHIKLANPRRPLYEQVLISNLMFWYLSIINKPAAPPSPQPPAQKEPSTPAEVEKTPASRPGMSRNTTPTAPVAVAKPATPVPAPETAKRTSLTKPEQRGQSRPRSAETPIRSPQYGMQTMQMDQEYGSRNSGSSRTPPSPAPAPAPQHVPQVQPSINRRAAQPNPINTNVGPVQQTPSSPRSHQLAYDEPRGPLVEKPRRTSSNAPPLMENGRRPAPATEHSRSPPPQYPTQPERRESPRPRQYPQHSGPQPGQVFQYPSNMLNVKPGQVFSSGSASPGGIQPGQVFQHPQYNSYYHPQQYEQAEARLPPGAINPRRSSQDRGAQSYTMGGPTAGGDDPSGRRTASSGDAYYQEYSPSGQTGGSRSISASTNVQYDPRAHQARQGGATRTPSPQPPSLNSDPYQYRQQIPGHYDSRR</sequence>